<gene>
    <name evidence="1" type="ORF">CLUMA_CG003082</name>
</gene>
<dbReference type="AlphaFoldDB" id="A0A1J1HMZ2"/>
<evidence type="ECO:0000313" key="2">
    <source>
        <dbReference type="Proteomes" id="UP000183832"/>
    </source>
</evidence>
<dbReference type="EMBL" id="CVRI01000012">
    <property type="protein sequence ID" value="CRK89323.1"/>
    <property type="molecule type" value="Genomic_DNA"/>
</dbReference>
<protein>
    <submittedName>
        <fullName evidence="1">CLUMA_CG003082, isoform A</fullName>
    </submittedName>
</protein>
<keyword evidence="2" id="KW-1185">Reference proteome</keyword>
<dbReference type="Proteomes" id="UP000183832">
    <property type="component" value="Unassembled WGS sequence"/>
</dbReference>
<evidence type="ECO:0000313" key="1">
    <source>
        <dbReference type="EMBL" id="CRK89323.1"/>
    </source>
</evidence>
<accession>A0A1J1HMZ2</accession>
<proteinExistence type="predicted"/>
<organism evidence="1 2">
    <name type="scientific">Clunio marinus</name>
    <dbReference type="NCBI Taxonomy" id="568069"/>
    <lineage>
        <taxon>Eukaryota</taxon>
        <taxon>Metazoa</taxon>
        <taxon>Ecdysozoa</taxon>
        <taxon>Arthropoda</taxon>
        <taxon>Hexapoda</taxon>
        <taxon>Insecta</taxon>
        <taxon>Pterygota</taxon>
        <taxon>Neoptera</taxon>
        <taxon>Endopterygota</taxon>
        <taxon>Diptera</taxon>
        <taxon>Nematocera</taxon>
        <taxon>Chironomoidea</taxon>
        <taxon>Chironomidae</taxon>
        <taxon>Clunio</taxon>
    </lineage>
</organism>
<name>A0A1J1HMZ2_9DIPT</name>
<sequence>MGRETESSLSDSKHQAENYIDLQKQSKSERSAVSCLFQHLPVVYCVGRNIDKGLELMITIIIAKHDLKHKILCRRGKKKERIFLLR</sequence>
<reference evidence="1 2" key="1">
    <citation type="submission" date="2015-04" db="EMBL/GenBank/DDBJ databases">
        <authorList>
            <person name="Syromyatnikov M.Y."/>
            <person name="Popov V.N."/>
        </authorList>
    </citation>
    <scope>NUCLEOTIDE SEQUENCE [LARGE SCALE GENOMIC DNA]</scope>
</reference>